<proteinExistence type="predicted"/>
<feature type="region of interest" description="Disordered" evidence="1">
    <location>
        <begin position="176"/>
        <end position="202"/>
    </location>
</feature>
<accession>A0AAV6NR20</accession>
<evidence type="ECO:0000313" key="2">
    <source>
        <dbReference type="EMBL" id="KAG6601723.1"/>
    </source>
</evidence>
<dbReference type="AlphaFoldDB" id="A0AAV6NR20"/>
<organism evidence="2 3">
    <name type="scientific">Cucurbita argyrosperma subsp. sororia</name>
    <dbReference type="NCBI Taxonomy" id="37648"/>
    <lineage>
        <taxon>Eukaryota</taxon>
        <taxon>Viridiplantae</taxon>
        <taxon>Streptophyta</taxon>
        <taxon>Embryophyta</taxon>
        <taxon>Tracheophyta</taxon>
        <taxon>Spermatophyta</taxon>
        <taxon>Magnoliopsida</taxon>
        <taxon>eudicotyledons</taxon>
        <taxon>Gunneridae</taxon>
        <taxon>Pentapetalae</taxon>
        <taxon>rosids</taxon>
        <taxon>fabids</taxon>
        <taxon>Cucurbitales</taxon>
        <taxon>Cucurbitaceae</taxon>
        <taxon>Cucurbiteae</taxon>
        <taxon>Cucurbita</taxon>
    </lineage>
</organism>
<feature type="region of interest" description="Disordered" evidence="1">
    <location>
        <begin position="1"/>
        <end position="20"/>
    </location>
</feature>
<sequence>MRPTGDSAKPATLPNWTGKGGKIIRGREVHEFTSYIREGIESKSSRRQGNIVEEDLWERFMRKFRKRSQAARPRGRGVKLNQGKAAAANEWTLPDFILVKFLPVSLALFFVFPLRWSKNRKGAQQLDLVYWEIRDRQYRLSAREGAKRTDPERKFISLVALRSSIRFQGRREDIVQPELERKQEHQGPVQESASVKEENPTV</sequence>
<feature type="compositionally biased region" description="Basic and acidic residues" evidence="1">
    <location>
        <begin position="176"/>
        <end position="185"/>
    </location>
</feature>
<dbReference type="EMBL" id="JAGKQH010000004">
    <property type="protein sequence ID" value="KAG6601723.1"/>
    <property type="molecule type" value="Genomic_DNA"/>
</dbReference>
<dbReference type="Proteomes" id="UP000685013">
    <property type="component" value="Chromosome 4"/>
</dbReference>
<keyword evidence="3" id="KW-1185">Reference proteome</keyword>
<reference evidence="2 3" key="1">
    <citation type="journal article" date="2021" name="Hortic Res">
        <title>The domestication of Cucurbita argyrosperma as revealed by the genome of its wild relative.</title>
        <authorList>
            <person name="Barrera-Redondo J."/>
            <person name="Sanchez-de la Vega G."/>
            <person name="Aguirre-Liguori J.A."/>
            <person name="Castellanos-Morales G."/>
            <person name="Gutierrez-Guerrero Y.T."/>
            <person name="Aguirre-Dugua X."/>
            <person name="Aguirre-Planter E."/>
            <person name="Tenaillon M.I."/>
            <person name="Lira-Saade R."/>
            <person name="Eguiarte L.E."/>
        </authorList>
    </citation>
    <scope>NUCLEOTIDE SEQUENCE [LARGE SCALE GENOMIC DNA]</scope>
    <source>
        <strain evidence="2">JBR-2021</strain>
    </source>
</reference>
<name>A0AAV6NR20_9ROSI</name>
<gene>
    <name evidence="2" type="ORF">SDJN03_06956</name>
</gene>
<protein>
    <submittedName>
        <fullName evidence="2">Uncharacterized protein</fullName>
    </submittedName>
</protein>
<feature type="non-terminal residue" evidence="2">
    <location>
        <position position="1"/>
    </location>
</feature>
<comment type="caution">
    <text evidence="2">The sequence shown here is derived from an EMBL/GenBank/DDBJ whole genome shotgun (WGS) entry which is preliminary data.</text>
</comment>
<evidence type="ECO:0000313" key="3">
    <source>
        <dbReference type="Proteomes" id="UP000685013"/>
    </source>
</evidence>
<evidence type="ECO:0000256" key="1">
    <source>
        <dbReference type="SAM" id="MobiDB-lite"/>
    </source>
</evidence>